<dbReference type="SMART" id="SM00387">
    <property type="entry name" value="HATPase_c"/>
    <property type="match status" value="1"/>
</dbReference>
<dbReference type="Gene3D" id="3.30.565.10">
    <property type="entry name" value="Histidine kinase-like ATPase, C-terminal domain"/>
    <property type="match status" value="1"/>
</dbReference>
<dbReference type="Pfam" id="PF00072">
    <property type="entry name" value="Response_reg"/>
    <property type="match status" value="2"/>
</dbReference>
<evidence type="ECO:0000256" key="7">
    <source>
        <dbReference type="PROSITE-ProRule" id="PRU00169"/>
    </source>
</evidence>
<name>A0A848HCN5_9BURK</name>
<keyword evidence="4 7" id="KW-0597">Phosphoprotein</keyword>
<keyword evidence="5" id="KW-0808">Transferase</keyword>
<feature type="domain" description="Response regulatory" evidence="9">
    <location>
        <begin position="569"/>
        <end position="685"/>
    </location>
</feature>
<evidence type="ECO:0000256" key="1">
    <source>
        <dbReference type="ARBA" id="ARBA00000085"/>
    </source>
</evidence>
<comment type="subcellular location">
    <subcellularLocation>
        <location evidence="2">Cell inner membrane</location>
        <topology evidence="2">Multi-pass membrane protein</topology>
    </subcellularLocation>
</comment>
<dbReference type="PRINTS" id="PR00344">
    <property type="entry name" value="BCTRLSENSOR"/>
</dbReference>
<evidence type="ECO:0000259" key="9">
    <source>
        <dbReference type="PROSITE" id="PS50110"/>
    </source>
</evidence>
<evidence type="ECO:0000256" key="6">
    <source>
        <dbReference type="ARBA" id="ARBA00022777"/>
    </source>
</evidence>
<dbReference type="PROSITE" id="PS50110">
    <property type="entry name" value="RESPONSE_REGULATORY"/>
    <property type="match status" value="2"/>
</dbReference>
<proteinExistence type="predicted"/>
<accession>A0A848HCN5</accession>
<dbReference type="Pfam" id="PF00512">
    <property type="entry name" value="HisKA"/>
    <property type="match status" value="1"/>
</dbReference>
<evidence type="ECO:0000256" key="2">
    <source>
        <dbReference type="ARBA" id="ARBA00004429"/>
    </source>
</evidence>
<dbReference type="InterPro" id="IPR004358">
    <property type="entry name" value="Sig_transdc_His_kin-like_C"/>
</dbReference>
<dbReference type="InterPro" id="IPR001789">
    <property type="entry name" value="Sig_transdc_resp-reg_receiver"/>
</dbReference>
<dbReference type="GO" id="GO:0000155">
    <property type="term" value="F:phosphorelay sensor kinase activity"/>
    <property type="evidence" value="ECO:0007669"/>
    <property type="project" value="InterPro"/>
</dbReference>
<keyword evidence="6" id="KW-0418">Kinase</keyword>
<dbReference type="AlphaFoldDB" id="A0A848HCN5"/>
<comment type="caution">
    <text evidence="10">The sequence shown here is derived from an EMBL/GenBank/DDBJ whole genome shotgun (WGS) entry which is preliminary data.</text>
</comment>
<evidence type="ECO:0000256" key="4">
    <source>
        <dbReference type="ARBA" id="ARBA00022553"/>
    </source>
</evidence>
<dbReference type="InterPro" id="IPR036097">
    <property type="entry name" value="HisK_dim/P_sf"/>
</dbReference>
<evidence type="ECO:0000313" key="11">
    <source>
        <dbReference type="Proteomes" id="UP000541185"/>
    </source>
</evidence>
<comment type="catalytic activity">
    <reaction evidence="1">
        <text>ATP + protein L-histidine = ADP + protein N-phospho-L-histidine.</text>
        <dbReference type="EC" id="2.7.13.3"/>
    </reaction>
</comment>
<dbReference type="SMART" id="SM00448">
    <property type="entry name" value="REC"/>
    <property type="match status" value="2"/>
</dbReference>
<dbReference type="Gene3D" id="3.30.450.40">
    <property type="match status" value="1"/>
</dbReference>
<feature type="modified residue" description="4-aspartylphosphate" evidence="7">
    <location>
        <position position="67"/>
    </location>
</feature>
<evidence type="ECO:0000259" key="8">
    <source>
        <dbReference type="PROSITE" id="PS50109"/>
    </source>
</evidence>
<dbReference type="InterPro" id="IPR011006">
    <property type="entry name" value="CheY-like_superfamily"/>
</dbReference>
<dbReference type="Pfam" id="PF02518">
    <property type="entry name" value="HATPase_c"/>
    <property type="match status" value="1"/>
</dbReference>
<feature type="modified residue" description="4-aspartylphosphate" evidence="7">
    <location>
        <position position="618"/>
    </location>
</feature>
<dbReference type="InterPro" id="IPR005467">
    <property type="entry name" value="His_kinase_dom"/>
</dbReference>
<evidence type="ECO:0000256" key="3">
    <source>
        <dbReference type="ARBA" id="ARBA00012438"/>
    </source>
</evidence>
<organism evidence="10 11">
    <name type="scientific">Ramlibacter agri</name>
    <dbReference type="NCBI Taxonomy" id="2728837"/>
    <lineage>
        <taxon>Bacteria</taxon>
        <taxon>Pseudomonadati</taxon>
        <taxon>Pseudomonadota</taxon>
        <taxon>Betaproteobacteria</taxon>
        <taxon>Burkholderiales</taxon>
        <taxon>Comamonadaceae</taxon>
        <taxon>Ramlibacter</taxon>
    </lineage>
</organism>
<dbReference type="SUPFAM" id="SSF55781">
    <property type="entry name" value="GAF domain-like"/>
    <property type="match status" value="1"/>
</dbReference>
<sequence>MGNQVSAASSPEAPDKVNILVVDDLPEKHVVFSSILEDLGQNIVSARSGQEALKYILEMEFAVILLDVNMPDIDGLETASLIRQYKKSSQTPIVFITAYVDELQARRGYALGAVDYIPSPVVPEVLRSKVRVFVELFRMNRQLREQAAQREALARSEAARAAAEEAIHRADFLAEASQALSKSLNLDDTIAAILDMSVPMLGERAVLGIPDKEGGVRRLEMHPAPRADDAEVFTPELRAAADRVIRDKQLRVQSLGDGRAAAICPLLAGDEIHCALALLADTAFFDATRVALIREFAGRASIAMENARLYSAVQEADQRKNEFLAMLAHELRNPLAPIRNAVHILTAAQELPAKLAWARDVIGRQADHMARLIDDLLDVSRIVQGKVAVKPEKLGLAMLIERSVEASAPRLGQREQVLDVLLPKEAIELEGDAVRLAQVLSNLVNNASKFSPPGSRIRLEASFANGELDIAVKDEGAGIAPEFLPRMFDLFAQADQSLDRSQGGLGIGLTLVKHLVELHGGHVSASSEGLGKGATLTVSLPGQLVAPGAAAPEPAAPVRVAPRKPAASRILVVDDLAASAETLMTLLEMEGFQVRMAHEGQEALAVAREFKPDVVLLDIGLPGMNGFEVAHGLRSQPESRQALLIALTGYGEAESRSRSAQAGFDFHMVKPADVNVLLAMLADPQEARKAAVTA</sequence>
<dbReference type="FunFam" id="3.30.565.10:FF:000006">
    <property type="entry name" value="Sensor histidine kinase WalK"/>
    <property type="match status" value="1"/>
</dbReference>
<dbReference type="InterPro" id="IPR003594">
    <property type="entry name" value="HATPase_dom"/>
</dbReference>
<dbReference type="Gene3D" id="1.10.287.130">
    <property type="match status" value="1"/>
</dbReference>
<dbReference type="CDD" id="cd00082">
    <property type="entry name" value="HisKA"/>
    <property type="match status" value="1"/>
</dbReference>
<protein>
    <recommendedName>
        <fullName evidence="3">histidine kinase</fullName>
        <ecNumber evidence="3">2.7.13.3</ecNumber>
    </recommendedName>
</protein>
<dbReference type="SUPFAM" id="SSF52172">
    <property type="entry name" value="CheY-like"/>
    <property type="match status" value="2"/>
</dbReference>
<dbReference type="InterPro" id="IPR029016">
    <property type="entry name" value="GAF-like_dom_sf"/>
</dbReference>
<dbReference type="SUPFAM" id="SSF55874">
    <property type="entry name" value="ATPase domain of HSP90 chaperone/DNA topoisomerase II/histidine kinase"/>
    <property type="match status" value="1"/>
</dbReference>
<evidence type="ECO:0000256" key="5">
    <source>
        <dbReference type="ARBA" id="ARBA00022679"/>
    </source>
</evidence>
<dbReference type="Proteomes" id="UP000541185">
    <property type="component" value="Unassembled WGS sequence"/>
</dbReference>
<dbReference type="SMART" id="SM00388">
    <property type="entry name" value="HisKA"/>
    <property type="match status" value="1"/>
</dbReference>
<dbReference type="EMBL" id="JABBFX010000004">
    <property type="protein sequence ID" value="NML48207.1"/>
    <property type="molecule type" value="Genomic_DNA"/>
</dbReference>
<feature type="domain" description="Histidine kinase" evidence="8">
    <location>
        <begin position="326"/>
        <end position="544"/>
    </location>
</feature>
<dbReference type="InterPro" id="IPR036890">
    <property type="entry name" value="HATPase_C_sf"/>
</dbReference>
<evidence type="ECO:0000313" key="10">
    <source>
        <dbReference type="EMBL" id="NML48207.1"/>
    </source>
</evidence>
<gene>
    <name evidence="10" type="ORF">HHL11_30945</name>
</gene>
<dbReference type="Gene3D" id="3.40.50.2300">
    <property type="match status" value="2"/>
</dbReference>
<dbReference type="PANTHER" id="PTHR43547:SF2">
    <property type="entry name" value="HYBRID SIGNAL TRANSDUCTION HISTIDINE KINASE C"/>
    <property type="match status" value="1"/>
</dbReference>
<dbReference type="GO" id="GO:0005886">
    <property type="term" value="C:plasma membrane"/>
    <property type="evidence" value="ECO:0007669"/>
    <property type="project" value="UniProtKB-SubCell"/>
</dbReference>
<keyword evidence="11" id="KW-1185">Reference proteome</keyword>
<reference evidence="10 11" key="1">
    <citation type="submission" date="2020-04" db="EMBL/GenBank/DDBJ databases">
        <title>Ramlibacter sp. G-1-2-2 isolated from soil.</title>
        <authorList>
            <person name="Dahal R.H."/>
        </authorList>
    </citation>
    <scope>NUCLEOTIDE SEQUENCE [LARGE SCALE GENOMIC DNA]</scope>
    <source>
        <strain evidence="10 11">G-1-2-2</strain>
    </source>
</reference>
<dbReference type="EC" id="2.7.13.3" evidence="3"/>
<dbReference type="CDD" id="cd17580">
    <property type="entry name" value="REC_2_DhkD-like"/>
    <property type="match status" value="1"/>
</dbReference>
<dbReference type="PROSITE" id="PS50109">
    <property type="entry name" value="HIS_KIN"/>
    <property type="match status" value="1"/>
</dbReference>
<dbReference type="SUPFAM" id="SSF47384">
    <property type="entry name" value="Homodimeric domain of signal transducing histidine kinase"/>
    <property type="match status" value="1"/>
</dbReference>
<feature type="domain" description="Response regulatory" evidence="9">
    <location>
        <begin position="18"/>
        <end position="134"/>
    </location>
</feature>
<dbReference type="InterPro" id="IPR003661">
    <property type="entry name" value="HisK_dim/P_dom"/>
</dbReference>
<dbReference type="PANTHER" id="PTHR43547">
    <property type="entry name" value="TWO-COMPONENT HISTIDINE KINASE"/>
    <property type="match status" value="1"/>
</dbReference>